<organism evidence="1 2">
    <name type="scientific">Oryza sativa subsp. japonica</name>
    <name type="common">Rice</name>
    <dbReference type="NCBI Taxonomy" id="39947"/>
    <lineage>
        <taxon>Eukaryota</taxon>
        <taxon>Viridiplantae</taxon>
        <taxon>Streptophyta</taxon>
        <taxon>Embryophyta</taxon>
        <taxon>Tracheophyta</taxon>
        <taxon>Spermatophyta</taxon>
        <taxon>Magnoliopsida</taxon>
        <taxon>Liliopsida</taxon>
        <taxon>Poales</taxon>
        <taxon>Poaceae</taxon>
        <taxon>BOP clade</taxon>
        <taxon>Oryzoideae</taxon>
        <taxon>Oryzeae</taxon>
        <taxon>Oryzinae</taxon>
        <taxon>Oryza</taxon>
        <taxon>Oryza sativa</taxon>
    </lineage>
</organism>
<reference evidence="1 2" key="2">
    <citation type="journal article" date="2013" name="Plant Cell Physiol.">
        <title>Rice Annotation Project Database (RAP-DB): an integrative and interactive database for rice genomics.</title>
        <authorList>
            <person name="Sakai H."/>
            <person name="Lee S.S."/>
            <person name="Tanaka T."/>
            <person name="Numa H."/>
            <person name="Kim J."/>
            <person name="Kawahara Y."/>
            <person name="Wakimoto H."/>
            <person name="Yang C.C."/>
            <person name="Iwamoto M."/>
            <person name="Abe T."/>
            <person name="Yamada Y."/>
            <person name="Muto A."/>
            <person name="Inokuchi H."/>
            <person name="Ikemura T."/>
            <person name="Matsumoto T."/>
            <person name="Sasaki T."/>
            <person name="Itoh T."/>
        </authorList>
    </citation>
    <scope>NUCLEOTIDE SEQUENCE [LARGE SCALE GENOMIC DNA]</scope>
    <source>
        <strain evidence="2">cv. Nipponbare</strain>
    </source>
</reference>
<dbReference type="Proteomes" id="UP000059680">
    <property type="component" value="Chromosome 5"/>
</dbReference>
<gene>
    <name evidence="1" type="ordered locus">Os05g0435850</name>
    <name evidence="1" type="ORF">OSNPB_050435850</name>
</gene>
<protein>
    <submittedName>
        <fullName evidence="1">Os05g0435850 protein</fullName>
    </submittedName>
</protein>
<keyword evidence="2" id="KW-1185">Reference proteome</keyword>
<reference evidence="1 2" key="3">
    <citation type="journal article" date="2013" name="Rice">
        <title>Improvement of the Oryza sativa Nipponbare reference genome using next generation sequence and optical map data.</title>
        <authorList>
            <person name="Kawahara Y."/>
            <person name="de la Bastide M."/>
            <person name="Hamilton J.P."/>
            <person name="Kanamori H."/>
            <person name="McCombie W.R."/>
            <person name="Ouyang S."/>
            <person name="Schwartz D.C."/>
            <person name="Tanaka T."/>
            <person name="Wu J."/>
            <person name="Zhou S."/>
            <person name="Childs K.L."/>
            <person name="Davidson R.M."/>
            <person name="Lin H."/>
            <person name="Quesada-Ocampo L."/>
            <person name="Vaillancourt B."/>
            <person name="Sakai H."/>
            <person name="Lee S.S."/>
            <person name="Kim J."/>
            <person name="Numa H."/>
            <person name="Itoh T."/>
            <person name="Buell C.R."/>
            <person name="Matsumoto T."/>
        </authorList>
    </citation>
    <scope>NUCLEOTIDE SEQUENCE [LARGE SCALE GENOMIC DNA]</scope>
    <source>
        <strain evidence="2">cv. Nipponbare</strain>
    </source>
</reference>
<dbReference type="AlphaFoldDB" id="A0A0P0WMW4"/>
<reference evidence="2" key="1">
    <citation type="journal article" date="2005" name="Nature">
        <title>The map-based sequence of the rice genome.</title>
        <authorList>
            <consortium name="International rice genome sequencing project (IRGSP)"/>
            <person name="Matsumoto T."/>
            <person name="Wu J."/>
            <person name="Kanamori H."/>
            <person name="Katayose Y."/>
            <person name="Fujisawa M."/>
            <person name="Namiki N."/>
            <person name="Mizuno H."/>
            <person name="Yamamoto K."/>
            <person name="Antonio B.A."/>
            <person name="Baba T."/>
            <person name="Sakata K."/>
            <person name="Nagamura Y."/>
            <person name="Aoki H."/>
            <person name="Arikawa K."/>
            <person name="Arita K."/>
            <person name="Bito T."/>
            <person name="Chiden Y."/>
            <person name="Fujitsuka N."/>
            <person name="Fukunaka R."/>
            <person name="Hamada M."/>
            <person name="Harada C."/>
            <person name="Hayashi A."/>
            <person name="Hijishita S."/>
            <person name="Honda M."/>
            <person name="Hosokawa S."/>
            <person name="Ichikawa Y."/>
            <person name="Idonuma A."/>
            <person name="Iijima M."/>
            <person name="Ikeda M."/>
            <person name="Ikeno M."/>
            <person name="Ito K."/>
            <person name="Ito S."/>
            <person name="Ito T."/>
            <person name="Ito Y."/>
            <person name="Ito Y."/>
            <person name="Iwabuchi A."/>
            <person name="Kamiya K."/>
            <person name="Karasawa W."/>
            <person name="Kurita K."/>
            <person name="Katagiri S."/>
            <person name="Kikuta A."/>
            <person name="Kobayashi H."/>
            <person name="Kobayashi N."/>
            <person name="Machita K."/>
            <person name="Maehara T."/>
            <person name="Masukawa M."/>
            <person name="Mizubayashi T."/>
            <person name="Mukai Y."/>
            <person name="Nagasaki H."/>
            <person name="Nagata Y."/>
            <person name="Naito S."/>
            <person name="Nakashima M."/>
            <person name="Nakama Y."/>
            <person name="Nakamichi Y."/>
            <person name="Nakamura M."/>
            <person name="Meguro A."/>
            <person name="Negishi M."/>
            <person name="Ohta I."/>
            <person name="Ohta T."/>
            <person name="Okamoto M."/>
            <person name="Ono N."/>
            <person name="Saji S."/>
            <person name="Sakaguchi M."/>
            <person name="Sakai K."/>
            <person name="Shibata M."/>
            <person name="Shimokawa T."/>
            <person name="Song J."/>
            <person name="Takazaki Y."/>
            <person name="Terasawa K."/>
            <person name="Tsugane M."/>
            <person name="Tsuji K."/>
            <person name="Ueda S."/>
            <person name="Waki K."/>
            <person name="Yamagata H."/>
            <person name="Yamamoto M."/>
            <person name="Yamamoto S."/>
            <person name="Yamane H."/>
            <person name="Yoshiki S."/>
            <person name="Yoshihara R."/>
            <person name="Yukawa K."/>
            <person name="Zhong H."/>
            <person name="Yano M."/>
            <person name="Yuan Q."/>
            <person name="Ouyang S."/>
            <person name="Liu J."/>
            <person name="Jones K.M."/>
            <person name="Gansberger K."/>
            <person name="Moffat K."/>
            <person name="Hill J."/>
            <person name="Bera J."/>
            <person name="Fadrosh D."/>
            <person name="Jin S."/>
            <person name="Johri S."/>
            <person name="Kim M."/>
            <person name="Overton L."/>
            <person name="Reardon M."/>
            <person name="Tsitrin T."/>
            <person name="Vuong H."/>
            <person name="Weaver B."/>
            <person name="Ciecko A."/>
            <person name="Tallon L."/>
            <person name="Jackson J."/>
            <person name="Pai G."/>
            <person name="Aken S.V."/>
            <person name="Utterback T."/>
            <person name="Reidmuller S."/>
            <person name="Feldblyum T."/>
            <person name="Hsiao J."/>
            <person name="Zismann V."/>
            <person name="Iobst S."/>
            <person name="de Vazeille A.R."/>
            <person name="Buell C.R."/>
            <person name="Ying K."/>
            <person name="Li Y."/>
            <person name="Lu T."/>
            <person name="Huang Y."/>
            <person name="Zhao Q."/>
            <person name="Feng Q."/>
            <person name="Zhang L."/>
            <person name="Zhu J."/>
            <person name="Weng Q."/>
            <person name="Mu J."/>
            <person name="Lu Y."/>
            <person name="Fan D."/>
            <person name="Liu Y."/>
            <person name="Guan J."/>
            <person name="Zhang Y."/>
            <person name="Yu S."/>
            <person name="Liu X."/>
            <person name="Zhang Y."/>
            <person name="Hong G."/>
            <person name="Han B."/>
            <person name="Choisne N."/>
            <person name="Demange N."/>
            <person name="Orjeda G."/>
            <person name="Samain S."/>
            <person name="Cattolico L."/>
            <person name="Pelletier E."/>
            <person name="Couloux A."/>
            <person name="Segurens B."/>
            <person name="Wincker P."/>
            <person name="D'Hont A."/>
            <person name="Scarpelli C."/>
            <person name="Weissenbach J."/>
            <person name="Salanoubat M."/>
            <person name="Quetier F."/>
            <person name="Yu Y."/>
            <person name="Kim H.R."/>
            <person name="Rambo T."/>
            <person name="Currie J."/>
            <person name="Collura K."/>
            <person name="Luo M."/>
            <person name="Yang T."/>
            <person name="Ammiraju J.S.S."/>
            <person name="Engler F."/>
            <person name="Soderlund C."/>
            <person name="Wing R.A."/>
            <person name="Palmer L.E."/>
            <person name="de la Bastide M."/>
            <person name="Spiegel L."/>
            <person name="Nascimento L."/>
            <person name="Zutavern T."/>
            <person name="O'Shaughnessy A."/>
            <person name="Dike S."/>
            <person name="Dedhia N."/>
            <person name="Preston R."/>
            <person name="Balija V."/>
            <person name="McCombie W.R."/>
            <person name="Chow T."/>
            <person name="Chen H."/>
            <person name="Chung M."/>
            <person name="Chen C."/>
            <person name="Shaw J."/>
            <person name="Wu H."/>
            <person name="Hsiao K."/>
            <person name="Chao Y."/>
            <person name="Chu M."/>
            <person name="Cheng C."/>
            <person name="Hour A."/>
            <person name="Lee P."/>
            <person name="Lin S."/>
            <person name="Lin Y."/>
            <person name="Liou J."/>
            <person name="Liu S."/>
            <person name="Hsing Y."/>
            <person name="Raghuvanshi S."/>
            <person name="Mohanty A."/>
            <person name="Bharti A.K."/>
            <person name="Gaur A."/>
            <person name="Gupta V."/>
            <person name="Kumar D."/>
            <person name="Ravi V."/>
            <person name="Vij S."/>
            <person name="Kapur A."/>
            <person name="Khurana P."/>
            <person name="Khurana P."/>
            <person name="Khurana J.P."/>
            <person name="Tyagi A.K."/>
            <person name="Gaikwad K."/>
            <person name="Singh A."/>
            <person name="Dalal V."/>
            <person name="Srivastava S."/>
            <person name="Dixit A."/>
            <person name="Pal A.K."/>
            <person name="Ghazi I.A."/>
            <person name="Yadav M."/>
            <person name="Pandit A."/>
            <person name="Bhargava A."/>
            <person name="Sureshbabu K."/>
            <person name="Batra K."/>
            <person name="Sharma T.R."/>
            <person name="Mohapatra T."/>
            <person name="Singh N.K."/>
            <person name="Messing J."/>
            <person name="Nelson A.B."/>
            <person name="Fuks G."/>
            <person name="Kavchok S."/>
            <person name="Keizer G."/>
            <person name="Linton E."/>
            <person name="Llaca V."/>
            <person name="Song R."/>
            <person name="Tanyolac B."/>
            <person name="Young S."/>
            <person name="Ho-Il K."/>
            <person name="Hahn J.H."/>
            <person name="Sangsakoo G."/>
            <person name="Vanavichit A."/>
            <person name="de Mattos Luiz.A.T."/>
            <person name="Zimmer P.D."/>
            <person name="Malone G."/>
            <person name="Dellagostin O."/>
            <person name="de Oliveira A.C."/>
            <person name="Bevan M."/>
            <person name="Bancroft I."/>
            <person name="Minx P."/>
            <person name="Cordum H."/>
            <person name="Wilson R."/>
            <person name="Cheng Z."/>
            <person name="Jin W."/>
            <person name="Jiang J."/>
            <person name="Leong S.A."/>
            <person name="Iwama H."/>
            <person name="Gojobori T."/>
            <person name="Itoh T."/>
            <person name="Niimura Y."/>
            <person name="Fujii Y."/>
            <person name="Habara T."/>
            <person name="Sakai H."/>
            <person name="Sato Y."/>
            <person name="Wilson G."/>
            <person name="Kumar K."/>
            <person name="McCouch S."/>
            <person name="Juretic N."/>
            <person name="Hoen D."/>
            <person name="Wright S."/>
            <person name="Bruskiewich R."/>
            <person name="Bureau T."/>
            <person name="Miyao A."/>
            <person name="Hirochika H."/>
            <person name="Nishikawa T."/>
            <person name="Kadowaki K."/>
            <person name="Sugiura M."/>
            <person name="Burr B."/>
            <person name="Sasaki T."/>
        </authorList>
    </citation>
    <scope>NUCLEOTIDE SEQUENCE [LARGE SCALE GENOMIC DNA]</scope>
    <source>
        <strain evidence="2">cv. Nipponbare</strain>
    </source>
</reference>
<evidence type="ECO:0000313" key="2">
    <source>
        <dbReference type="Proteomes" id="UP000059680"/>
    </source>
</evidence>
<dbReference type="EMBL" id="AP014961">
    <property type="protein sequence ID" value="BAS94197.1"/>
    <property type="molecule type" value="Genomic_DNA"/>
</dbReference>
<dbReference type="PaxDb" id="39947-A0A0P0WMW4"/>
<evidence type="ECO:0000313" key="1">
    <source>
        <dbReference type="EMBL" id="BAS94197.1"/>
    </source>
</evidence>
<dbReference type="InParanoid" id="A0A0P0WMW4"/>
<proteinExistence type="predicted"/>
<accession>A0A0P0WMW4</accession>
<name>A0A0P0WMW4_ORYSJ</name>
<sequence>MVMQAQEEGIGVGERGGMGILPRSSLLDIAARHHSLASSWATSSRLLRLGAVSIHLGLAVGRLPLSRAEGARRLVPQALPVCLPPTTALLPINHVELAELVADAN</sequence>